<dbReference type="InterPro" id="IPR036156">
    <property type="entry name" value="Beta-gal/glucu_dom_sf"/>
</dbReference>
<accession>A0A7K1SUI8</accession>
<dbReference type="PRINTS" id="PR00132">
    <property type="entry name" value="GLHYDRLASE2"/>
</dbReference>
<feature type="domain" description="Glycoside hydrolase family 2 immunoglobulin-like beta-sandwich" evidence="5">
    <location>
        <begin position="195"/>
        <end position="301"/>
    </location>
</feature>
<dbReference type="SUPFAM" id="SSF51445">
    <property type="entry name" value="(Trans)glycosidases"/>
    <property type="match status" value="1"/>
</dbReference>
<evidence type="ECO:0000259" key="6">
    <source>
        <dbReference type="Pfam" id="PF02836"/>
    </source>
</evidence>
<dbReference type="InterPro" id="IPR006103">
    <property type="entry name" value="Glyco_hydro_2_cat"/>
</dbReference>
<dbReference type="InterPro" id="IPR013783">
    <property type="entry name" value="Ig-like_fold"/>
</dbReference>
<evidence type="ECO:0000259" key="8">
    <source>
        <dbReference type="Pfam" id="PF11721"/>
    </source>
</evidence>
<feature type="chain" id="PRO_5029557357" evidence="4">
    <location>
        <begin position="20"/>
        <end position="896"/>
    </location>
</feature>
<evidence type="ECO:0000256" key="3">
    <source>
        <dbReference type="ARBA" id="ARBA00023295"/>
    </source>
</evidence>
<keyword evidence="4" id="KW-0732">Signal</keyword>
<dbReference type="SUPFAM" id="SSF49785">
    <property type="entry name" value="Galactose-binding domain-like"/>
    <property type="match status" value="1"/>
</dbReference>
<evidence type="ECO:0000313" key="9">
    <source>
        <dbReference type="EMBL" id="MVN20720.1"/>
    </source>
</evidence>
<evidence type="ECO:0000259" key="5">
    <source>
        <dbReference type="Pfam" id="PF00703"/>
    </source>
</evidence>
<evidence type="ECO:0000256" key="4">
    <source>
        <dbReference type="SAM" id="SignalP"/>
    </source>
</evidence>
<dbReference type="InterPro" id="IPR051913">
    <property type="entry name" value="GH2_Domain-Containing"/>
</dbReference>
<dbReference type="Gene3D" id="3.20.20.80">
    <property type="entry name" value="Glycosidases"/>
    <property type="match status" value="1"/>
</dbReference>
<dbReference type="Pfam" id="PF11721">
    <property type="entry name" value="Malectin"/>
    <property type="match status" value="1"/>
</dbReference>
<dbReference type="Gene3D" id="2.60.120.260">
    <property type="entry name" value="Galactose-binding domain-like"/>
    <property type="match status" value="1"/>
</dbReference>
<name>A0A7K1SUI8_9SPHI</name>
<reference evidence="9 10" key="1">
    <citation type="submission" date="2019-12" db="EMBL/GenBank/DDBJ databases">
        <title>Mucilaginibacter sp. HMF7410 genome sequencing and assembly.</title>
        <authorList>
            <person name="Kang H."/>
            <person name="Cha I."/>
            <person name="Kim H."/>
            <person name="Joh K."/>
        </authorList>
    </citation>
    <scope>NUCLEOTIDE SEQUENCE [LARGE SCALE GENOMIC DNA]</scope>
    <source>
        <strain evidence="9 10">HMF7410</strain>
    </source>
</reference>
<dbReference type="GO" id="GO:0004553">
    <property type="term" value="F:hydrolase activity, hydrolyzing O-glycosyl compounds"/>
    <property type="evidence" value="ECO:0007669"/>
    <property type="project" value="InterPro"/>
</dbReference>
<feature type="domain" description="Glycoside hydrolase family 2 catalytic" evidence="6">
    <location>
        <begin position="309"/>
        <end position="608"/>
    </location>
</feature>
<feature type="signal peptide" evidence="4">
    <location>
        <begin position="1"/>
        <end position="19"/>
    </location>
</feature>
<organism evidence="9 10">
    <name type="scientific">Mucilaginibacter arboris</name>
    <dbReference type="NCBI Taxonomy" id="2682090"/>
    <lineage>
        <taxon>Bacteria</taxon>
        <taxon>Pseudomonadati</taxon>
        <taxon>Bacteroidota</taxon>
        <taxon>Sphingobacteriia</taxon>
        <taxon>Sphingobacteriales</taxon>
        <taxon>Sphingobacteriaceae</taxon>
        <taxon>Mucilaginibacter</taxon>
    </lineage>
</organism>
<feature type="domain" description="Glycosyl hydrolases family 2 sugar binding" evidence="7">
    <location>
        <begin position="68"/>
        <end position="179"/>
    </location>
</feature>
<keyword evidence="2" id="KW-0378">Hydrolase</keyword>
<keyword evidence="3" id="KW-0326">Glycosidase</keyword>
<gene>
    <name evidence="9" type="ORF">GO621_04130</name>
</gene>
<proteinExistence type="inferred from homology"/>
<dbReference type="Pfam" id="PF02836">
    <property type="entry name" value="Glyco_hydro_2_C"/>
    <property type="match status" value="1"/>
</dbReference>
<dbReference type="InterPro" id="IPR017853">
    <property type="entry name" value="GH"/>
</dbReference>
<evidence type="ECO:0000313" key="10">
    <source>
        <dbReference type="Proteomes" id="UP000462014"/>
    </source>
</evidence>
<evidence type="ECO:0000259" key="7">
    <source>
        <dbReference type="Pfam" id="PF02837"/>
    </source>
</evidence>
<sequence length="896" mass="101219">MMIKFFLPLLYVCFFVASAHSQTRIRQSINSNWSFHKGDIKGLPAKQPADVRWQSVSIPHSWNTEDVTDDEPGYYRGISWYKKTLYLPASVKNKQTYLYFEGANQVAEVYVNGQLAGKHVGGYTAFSFLIQPYLKAGNDSLTANEVLVKLDNSYNESIPPLDADFTFFGGIYRDVYLITADNIHFDMDNYASSGIQIKTPLVNANTATISISGKITNRFTSNRNLMIMTEISDAEGKLIKKVQSPVKANASGNTAFMQQQQITMPHLWSPNDPYLYRIVSKIIDRSTGALLDEVSNPLGLRWYSFDAAKGFYLNGKPLKLIGASRHQDFKDMANALPDAIHQRDMELLKNMGANFVRIAHYPQDPAILEACDRLGLLASVEIPIVNYITESDSFYNNCKQMQIEMVRQNFNHPSIIIWAYMNEVLLRPKYEKNSDEQNRYFASITALAKQIEALTHQEDSGRYTMIPCHGDYNLYNRVGLTAVPQIVGWNLYPGWYSPRIEDFAGFLDKYHQEFPQKPMIVTEFGADADTRIHSTQPERFDKSIEYQTYYHQYYLKTILQKPFVAGAAIWNLVDFNSEQRKDATPHINTKGITTSERIPKDAYFFYQANLLKKPFLKIGATGWKLRTGIADLNNTCTQQVYIFTNGVQVQLWHNGKMLQNQATNSGVAVFQVPFTNGNNTIKAASTVNGVVCEDIAQINFKLIPALFKNKPLQYTDLNISLGDRRFFVDEKLAQVWMPEQPYHKGSWGYIGGKVFTMPAQSRQSFGSDKDIYGTDMDAIYQTQRTGIQAFKFDVPDGEYELTLGFAELEGKATSPALVYNLGNAAQTAEAKQRAFDVLINGTTVIPSLSTQNYLVPQTAYTTTFRVSAKNSAGITVNFKPLKGEAILNAIQLKQVF</sequence>
<keyword evidence="10" id="KW-1185">Reference proteome</keyword>
<dbReference type="SUPFAM" id="SSF49303">
    <property type="entry name" value="beta-Galactosidase/glucuronidase domain"/>
    <property type="match status" value="1"/>
</dbReference>
<dbReference type="Gene3D" id="2.60.40.10">
    <property type="entry name" value="Immunoglobulins"/>
    <property type="match status" value="2"/>
</dbReference>
<dbReference type="InterPro" id="IPR008979">
    <property type="entry name" value="Galactose-bd-like_sf"/>
</dbReference>
<dbReference type="PANTHER" id="PTHR42732">
    <property type="entry name" value="BETA-GALACTOSIDASE"/>
    <property type="match status" value="1"/>
</dbReference>
<dbReference type="InterPro" id="IPR006102">
    <property type="entry name" value="Ig-like_GH2"/>
</dbReference>
<dbReference type="Pfam" id="PF02837">
    <property type="entry name" value="Glyco_hydro_2_N"/>
    <property type="match status" value="1"/>
</dbReference>
<dbReference type="InterPro" id="IPR021720">
    <property type="entry name" value="Malectin_dom"/>
</dbReference>
<dbReference type="Proteomes" id="UP000462014">
    <property type="component" value="Unassembled WGS sequence"/>
</dbReference>
<dbReference type="PANTHER" id="PTHR42732:SF1">
    <property type="entry name" value="BETA-MANNOSIDASE"/>
    <property type="match status" value="1"/>
</dbReference>
<protein>
    <submittedName>
        <fullName evidence="9">Beta-galactosidase</fullName>
    </submittedName>
</protein>
<dbReference type="GO" id="GO:0005975">
    <property type="term" value="P:carbohydrate metabolic process"/>
    <property type="evidence" value="ECO:0007669"/>
    <property type="project" value="InterPro"/>
</dbReference>
<comment type="similarity">
    <text evidence="1">Belongs to the glycosyl hydrolase 2 family.</text>
</comment>
<dbReference type="InterPro" id="IPR006104">
    <property type="entry name" value="Glyco_hydro_2_N"/>
</dbReference>
<comment type="caution">
    <text evidence="9">The sequence shown here is derived from an EMBL/GenBank/DDBJ whole genome shotgun (WGS) entry which is preliminary data.</text>
</comment>
<dbReference type="AlphaFoldDB" id="A0A7K1SUI8"/>
<evidence type="ECO:0000256" key="1">
    <source>
        <dbReference type="ARBA" id="ARBA00007401"/>
    </source>
</evidence>
<feature type="domain" description="Malectin" evidence="8">
    <location>
        <begin position="766"/>
        <end position="867"/>
    </location>
</feature>
<dbReference type="Pfam" id="PF00703">
    <property type="entry name" value="Glyco_hydro_2"/>
    <property type="match status" value="1"/>
</dbReference>
<evidence type="ECO:0000256" key="2">
    <source>
        <dbReference type="ARBA" id="ARBA00022801"/>
    </source>
</evidence>
<dbReference type="EMBL" id="WPIK01000003">
    <property type="protein sequence ID" value="MVN20720.1"/>
    <property type="molecule type" value="Genomic_DNA"/>
</dbReference>
<dbReference type="Gene3D" id="2.60.120.430">
    <property type="entry name" value="Galactose-binding lectin"/>
    <property type="match status" value="1"/>
</dbReference>
<dbReference type="InterPro" id="IPR006101">
    <property type="entry name" value="Glyco_hydro_2"/>
</dbReference>